<dbReference type="EMBL" id="GANP01011993">
    <property type="protein sequence ID" value="JAB72475.1"/>
    <property type="molecule type" value="mRNA"/>
</dbReference>
<feature type="chain" id="PRO_5004734344" evidence="1">
    <location>
        <begin position="19"/>
        <end position="139"/>
    </location>
</feature>
<keyword evidence="1" id="KW-0732">Signal</keyword>
<sequence>MLLITLVTLLLATTLQNGEFSSSTTSEPNPCMKLIEEGGQIACNITGEGGYERMSIGNCWVSCTKGSNKFLIPHRECERILGLDSWAGYQELVGKLPDYGFEYCDEDYQETLERWVKEWKKYKKNAIKTLCSNRRGNLA</sequence>
<organism evidence="2">
    <name type="scientific">Ixodes ricinus</name>
    <name type="common">Common tick</name>
    <name type="synonym">Acarus ricinus</name>
    <dbReference type="NCBI Taxonomy" id="34613"/>
    <lineage>
        <taxon>Eukaryota</taxon>
        <taxon>Metazoa</taxon>
        <taxon>Ecdysozoa</taxon>
        <taxon>Arthropoda</taxon>
        <taxon>Chelicerata</taxon>
        <taxon>Arachnida</taxon>
        <taxon>Acari</taxon>
        <taxon>Parasitiformes</taxon>
        <taxon>Ixodida</taxon>
        <taxon>Ixodoidea</taxon>
        <taxon>Ixodidae</taxon>
        <taxon>Ixodinae</taxon>
        <taxon>Ixodes</taxon>
    </lineage>
</organism>
<dbReference type="AlphaFoldDB" id="V5GQ19"/>
<reference evidence="2" key="1">
    <citation type="journal article" date="2015" name="Sci. Rep.">
        <title>Tissue- and time-dependent transcription in Ixodes ricinus salivary glands and midguts when blood feeding on the vertebrate host.</title>
        <authorList>
            <person name="Kotsyfakis M."/>
            <person name="Schwarz A."/>
            <person name="Erhart J."/>
            <person name="Ribeiro J.M."/>
        </authorList>
    </citation>
    <scope>NUCLEOTIDE SEQUENCE</scope>
    <source>
        <tissue evidence="2">Salivary gland and midgut</tissue>
    </source>
</reference>
<feature type="signal peptide" evidence="1">
    <location>
        <begin position="1"/>
        <end position="18"/>
    </location>
</feature>
<evidence type="ECO:0000256" key="1">
    <source>
        <dbReference type="SAM" id="SignalP"/>
    </source>
</evidence>
<name>V5GQ19_IXORI</name>
<proteinExistence type="evidence at transcript level"/>
<accession>V5GQ19</accession>
<evidence type="ECO:0000313" key="2">
    <source>
        <dbReference type="EMBL" id="JAB72475.1"/>
    </source>
</evidence>
<protein>
    <submittedName>
        <fullName evidence="2">Putative secreted protein</fullName>
    </submittedName>
</protein>